<evidence type="ECO:0000313" key="3">
    <source>
        <dbReference type="Proteomes" id="UP001190700"/>
    </source>
</evidence>
<organism evidence="2 3">
    <name type="scientific">Cymbomonas tetramitiformis</name>
    <dbReference type="NCBI Taxonomy" id="36881"/>
    <lineage>
        <taxon>Eukaryota</taxon>
        <taxon>Viridiplantae</taxon>
        <taxon>Chlorophyta</taxon>
        <taxon>Pyramimonadophyceae</taxon>
        <taxon>Pyramimonadales</taxon>
        <taxon>Pyramimonadaceae</taxon>
        <taxon>Cymbomonas</taxon>
    </lineage>
</organism>
<protein>
    <submittedName>
        <fullName evidence="2">Uncharacterized protein</fullName>
    </submittedName>
</protein>
<dbReference type="InterPro" id="IPR053011">
    <property type="entry name" value="SDR_family_member_7"/>
</dbReference>
<dbReference type="PRINTS" id="PR00081">
    <property type="entry name" value="GDHRDH"/>
</dbReference>
<dbReference type="PRINTS" id="PR00080">
    <property type="entry name" value="SDRFAMILY"/>
</dbReference>
<proteinExistence type="inferred from homology"/>
<keyword evidence="3" id="KW-1185">Reference proteome</keyword>
<dbReference type="InterPro" id="IPR036291">
    <property type="entry name" value="NAD(P)-bd_dom_sf"/>
</dbReference>
<evidence type="ECO:0000256" key="1">
    <source>
        <dbReference type="RuleBase" id="RU000363"/>
    </source>
</evidence>
<dbReference type="AlphaFoldDB" id="A0AAE0BRB1"/>
<dbReference type="PANTHER" id="PTHR44269">
    <property type="entry name" value="DEHYDROGENASE/REDUCTASE SDR FAMILY MEMBER 7-RELATED"/>
    <property type="match status" value="1"/>
</dbReference>
<dbReference type="Pfam" id="PF00106">
    <property type="entry name" value="adh_short"/>
    <property type="match status" value="1"/>
</dbReference>
<dbReference type="InterPro" id="IPR002347">
    <property type="entry name" value="SDR_fam"/>
</dbReference>
<sequence>MRSGFEVLGYCTAAGIVYGAYKALQIYLSDCDLQTASAKLPKDAYAGKVIWVTGASSGIGAALVRQLASQGARLIISSRTEQKLEELKSELPCPASDVCVLPLDLGNVDELSDKAKIALKAFGHVDILVNNGGVSTRVMAHECSFAVDKEVMNVDFLGQVCLSKAVLPSMMKRRSGQFVNISSLAGKTGVPLRTPYCAAKHALIGWFDALRLEQLETGIRVTNVCPGSVRTNVSRNAMMHVVGAKFDAMDENIDTGMDVARVADRILAAAYKGIDEVWVAKHRREWMALYMSQYLPGTFSGLAKKAAKKMAASSVNKQG</sequence>
<dbReference type="InterPro" id="IPR020904">
    <property type="entry name" value="Sc_DH/Rdtase_CS"/>
</dbReference>
<dbReference type="Proteomes" id="UP001190700">
    <property type="component" value="Unassembled WGS sequence"/>
</dbReference>
<dbReference type="PROSITE" id="PS00061">
    <property type="entry name" value="ADH_SHORT"/>
    <property type="match status" value="1"/>
</dbReference>
<reference evidence="2 3" key="1">
    <citation type="journal article" date="2015" name="Genome Biol. Evol.">
        <title>Comparative Genomics of a Bacterivorous Green Alga Reveals Evolutionary Causalities and Consequences of Phago-Mixotrophic Mode of Nutrition.</title>
        <authorList>
            <person name="Burns J.A."/>
            <person name="Paasch A."/>
            <person name="Narechania A."/>
            <person name="Kim E."/>
        </authorList>
    </citation>
    <scope>NUCLEOTIDE SEQUENCE [LARGE SCALE GENOMIC DNA]</scope>
    <source>
        <strain evidence="2 3">PLY_AMNH</strain>
    </source>
</reference>
<accession>A0AAE0BRB1</accession>
<comment type="similarity">
    <text evidence="1">Belongs to the short-chain dehydrogenases/reductases (SDR) family.</text>
</comment>
<evidence type="ECO:0000313" key="2">
    <source>
        <dbReference type="EMBL" id="KAK3240630.1"/>
    </source>
</evidence>
<dbReference type="SUPFAM" id="SSF51735">
    <property type="entry name" value="NAD(P)-binding Rossmann-fold domains"/>
    <property type="match status" value="1"/>
</dbReference>
<gene>
    <name evidence="2" type="ORF">CYMTET_49541</name>
</gene>
<dbReference type="EMBL" id="LGRX02033587">
    <property type="protein sequence ID" value="KAK3240630.1"/>
    <property type="molecule type" value="Genomic_DNA"/>
</dbReference>
<name>A0AAE0BRB1_9CHLO</name>
<comment type="caution">
    <text evidence="2">The sequence shown here is derived from an EMBL/GenBank/DDBJ whole genome shotgun (WGS) entry which is preliminary data.</text>
</comment>
<dbReference type="Gene3D" id="3.40.50.720">
    <property type="entry name" value="NAD(P)-binding Rossmann-like Domain"/>
    <property type="match status" value="1"/>
</dbReference>
<dbReference type="PANTHER" id="PTHR44269:SF1">
    <property type="entry name" value="DEHYDROGENASE_REDUCTASE SDR FAMILY MEMBER 7"/>
    <property type="match status" value="1"/>
</dbReference>